<accession>A0A4Y0BH07</accession>
<dbReference type="EnsemblMetazoa" id="AFUN019411-RA">
    <property type="protein sequence ID" value="AFUN019411-PA"/>
    <property type="gene ID" value="AFUN019411"/>
</dbReference>
<feature type="chain" id="PRO_5021403773" description="Secreted protein" evidence="1">
    <location>
        <begin position="25"/>
        <end position="217"/>
    </location>
</feature>
<evidence type="ECO:0000313" key="2">
    <source>
        <dbReference type="EnsemblMetazoa" id="AFUN019411-PA"/>
    </source>
</evidence>
<organism evidence="2">
    <name type="scientific">Anopheles funestus</name>
    <name type="common">African malaria mosquito</name>
    <dbReference type="NCBI Taxonomy" id="62324"/>
    <lineage>
        <taxon>Eukaryota</taxon>
        <taxon>Metazoa</taxon>
        <taxon>Ecdysozoa</taxon>
        <taxon>Arthropoda</taxon>
        <taxon>Hexapoda</taxon>
        <taxon>Insecta</taxon>
        <taxon>Pterygota</taxon>
        <taxon>Neoptera</taxon>
        <taxon>Endopterygota</taxon>
        <taxon>Diptera</taxon>
        <taxon>Nematocera</taxon>
        <taxon>Culicoidea</taxon>
        <taxon>Culicidae</taxon>
        <taxon>Anophelinae</taxon>
        <taxon>Anopheles</taxon>
    </lineage>
</organism>
<dbReference type="VEuPathDB" id="VectorBase:AFUN019411"/>
<sequence>MVSLSSLFPVLLVCAILTVDTIEGTRQDALTAFQPLKTSAKGKQQRKLIAGGSELFISLQSELILTQEPYVQQTIDEETNIQGRLTPIADTKCAQLVASGTDLLMELVGLSFRNCVAKIDDEMFARLYPQQDNSSRQQYAKASLLSSFRDVNIFIEPLTIQLRIQEKLNNPVALEGITGEMAVALKTAFQECLTNARTLMMQSLRDASTQADSICVN</sequence>
<evidence type="ECO:0008006" key="3">
    <source>
        <dbReference type="Google" id="ProtNLM"/>
    </source>
</evidence>
<proteinExistence type="predicted"/>
<protein>
    <recommendedName>
        <fullName evidence="3">Secreted protein</fullName>
    </recommendedName>
</protein>
<name>A0A4Y0BH07_ANOFN</name>
<dbReference type="AlphaFoldDB" id="A0A4Y0BH07"/>
<dbReference type="VEuPathDB" id="VectorBase:AFUN2_002792"/>
<evidence type="ECO:0000256" key="1">
    <source>
        <dbReference type="SAM" id="SignalP"/>
    </source>
</evidence>
<reference evidence="2" key="1">
    <citation type="submission" date="2020-05" db="UniProtKB">
        <authorList>
            <consortium name="EnsemblMetazoa"/>
        </authorList>
    </citation>
    <scope>IDENTIFICATION</scope>
    <source>
        <strain evidence="2">FUMOZ</strain>
    </source>
</reference>
<feature type="signal peptide" evidence="1">
    <location>
        <begin position="1"/>
        <end position="24"/>
    </location>
</feature>
<keyword evidence="1" id="KW-0732">Signal</keyword>